<keyword evidence="4 7" id="KW-1133">Transmembrane helix</keyword>
<keyword evidence="5 7" id="KW-0472">Membrane</keyword>
<gene>
    <name evidence="9" type="ORF">M422DRAFT_60558</name>
</gene>
<evidence type="ECO:0000256" key="6">
    <source>
        <dbReference type="SAM" id="MobiDB-lite"/>
    </source>
</evidence>
<feature type="transmembrane region" description="Helical" evidence="7">
    <location>
        <begin position="291"/>
        <end position="311"/>
    </location>
</feature>
<proteinExistence type="predicted"/>
<dbReference type="AlphaFoldDB" id="A0A0C9UBK2"/>
<evidence type="ECO:0000313" key="9">
    <source>
        <dbReference type="EMBL" id="KIJ40518.1"/>
    </source>
</evidence>
<protein>
    <recommendedName>
        <fullName evidence="8">Major facilitator superfamily (MFS) profile domain-containing protein</fullName>
    </recommendedName>
</protein>
<feature type="transmembrane region" description="Helical" evidence="7">
    <location>
        <begin position="394"/>
        <end position="420"/>
    </location>
</feature>
<dbReference type="InterPro" id="IPR011701">
    <property type="entry name" value="MFS"/>
</dbReference>
<dbReference type="PANTHER" id="PTHR23504">
    <property type="entry name" value="MAJOR FACILITATOR SUPERFAMILY DOMAIN-CONTAINING PROTEIN 10"/>
    <property type="match status" value="1"/>
</dbReference>
<dbReference type="HOGENOM" id="CLU_001265_54_6_1"/>
<dbReference type="OrthoDB" id="419616at2759"/>
<feature type="transmembrane region" description="Helical" evidence="7">
    <location>
        <begin position="363"/>
        <end position="382"/>
    </location>
</feature>
<feature type="transmembrane region" description="Helical" evidence="7">
    <location>
        <begin position="331"/>
        <end position="351"/>
    </location>
</feature>
<keyword evidence="10" id="KW-1185">Reference proteome</keyword>
<dbReference type="PANTHER" id="PTHR23504:SF15">
    <property type="entry name" value="MAJOR FACILITATOR SUPERFAMILY (MFS) PROFILE DOMAIN-CONTAINING PROTEIN"/>
    <property type="match status" value="1"/>
</dbReference>
<dbReference type="SUPFAM" id="SSF103473">
    <property type="entry name" value="MFS general substrate transporter"/>
    <property type="match status" value="1"/>
</dbReference>
<evidence type="ECO:0000256" key="1">
    <source>
        <dbReference type="ARBA" id="ARBA00004141"/>
    </source>
</evidence>
<dbReference type="Pfam" id="PF07690">
    <property type="entry name" value="MFS_1"/>
    <property type="match status" value="1"/>
</dbReference>
<evidence type="ECO:0000259" key="8">
    <source>
        <dbReference type="PROSITE" id="PS50850"/>
    </source>
</evidence>
<organism evidence="9 10">
    <name type="scientific">Sphaerobolus stellatus (strain SS14)</name>
    <dbReference type="NCBI Taxonomy" id="990650"/>
    <lineage>
        <taxon>Eukaryota</taxon>
        <taxon>Fungi</taxon>
        <taxon>Dikarya</taxon>
        <taxon>Basidiomycota</taxon>
        <taxon>Agaricomycotina</taxon>
        <taxon>Agaricomycetes</taxon>
        <taxon>Phallomycetidae</taxon>
        <taxon>Geastrales</taxon>
        <taxon>Sphaerobolaceae</taxon>
        <taxon>Sphaerobolus</taxon>
    </lineage>
</organism>
<feature type="region of interest" description="Disordered" evidence="6">
    <location>
        <begin position="1"/>
        <end position="27"/>
    </location>
</feature>
<evidence type="ECO:0000313" key="10">
    <source>
        <dbReference type="Proteomes" id="UP000054279"/>
    </source>
</evidence>
<feature type="transmembrane region" description="Helical" evidence="7">
    <location>
        <begin position="107"/>
        <end position="133"/>
    </location>
</feature>
<dbReference type="EMBL" id="KN837143">
    <property type="protein sequence ID" value="KIJ40518.1"/>
    <property type="molecule type" value="Genomic_DNA"/>
</dbReference>
<dbReference type="Gene3D" id="1.20.1250.20">
    <property type="entry name" value="MFS general substrate transporter like domains"/>
    <property type="match status" value="1"/>
</dbReference>
<keyword evidence="2" id="KW-0813">Transport</keyword>
<evidence type="ECO:0000256" key="5">
    <source>
        <dbReference type="ARBA" id="ARBA00023136"/>
    </source>
</evidence>
<evidence type="ECO:0000256" key="7">
    <source>
        <dbReference type="SAM" id="Phobius"/>
    </source>
</evidence>
<comment type="subcellular location">
    <subcellularLocation>
        <location evidence="1">Membrane</location>
        <topology evidence="1">Multi-pass membrane protein</topology>
    </subcellularLocation>
</comment>
<keyword evidence="3 7" id="KW-0812">Transmembrane</keyword>
<dbReference type="PROSITE" id="PS50850">
    <property type="entry name" value="MFS"/>
    <property type="match status" value="1"/>
</dbReference>
<feature type="domain" description="Major facilitator superfamily (MFS) profile" evidence="8">
    <location>
        <begin position="34"/>
        <end position="492"/>
    </location>
</feature>
<dbReference type="CDD" id="cd17330">
    <property type="entry name" value="MFS_SLC46_TetA_like"/>
    <property type="match status" value="1"/>
</dbReference>
<evidence type="ECO:0000256" key="3">
    <source>
        <dbReference type="ARBA" id="ARBA00022692"/>
    </source>
</evidence>
<dbReference type="GO" id="GO:0016020">
    <property type="term" value="C:membrane"/>
    <property type="evidence" value="ECO:0007669"/>
    <property type="project" value="UniProtKB-SubCell"/>
</dbReference>
<feature type="transmembrane region" description="Helical" evidence="7">
    <location>
        <begin position="207"/>
        <end position="229"/>
    </location>
</feature>
<evidence type="ECO:0000256" key="4">
    <source>
        <dbReference type="ARBA" id="ARBA00022989"/>
    </source>
</evidence>
<name>A0A0C9UBK2_SPHS4</name>
<accession>A0A0C9UBK2</accession>
<evidence type="ECO:0000256" key="2">
    <source>
        <dbReference type="ARBA" id="ARBA00022448"/>
    </source>
</evidence>
<feature type="transmembrane region" description="Helical" evidence="7">
    <location>
        <begin position="469"/>
        <end position="488"/>
    </location>
</feature>
<sequence length="504" mass="54268">MASTTGTRTRRLSPPIASEDSEPSRNVTPLPLSQLLIVLYMQISEPVTAHVILPFIVQLVEDTGVTGGDITRVGYYTGFVESLFFIMEALTTLQWGRISDRIGRRNVMLIGLLGSCIASFLFGLSHSFTAIVISRGLAGLLNGNNGVGKCMLGEITDDSNRAKGYGALSLTWALGNSIGPLLGGLLQHPYERFGGIFYHDFFERNPYFLPCAVAGLVPLSAFIVAGLFLNETLPSKHQSASKTDIPRLTEGTMADSSVYSTMDEASPSEETPLLANERPVYTLRSTMTPRVVIAVANYAVLALVDICFYVLMTLFLTTPISKGGLGFPSALAGTCIAAFGIADGIASVVLFPSFIRYLGPKKMATAVYMAYIGVYCMFIVTHTVVRYEDKITPLVWVCFVTQVILATATPMGYGTIGLYITAAAPSRFALGATNGLAQTTGAIVRCVAPPCASTLFALSIRFNIFSGNFSYLVMAIVAIGAGMVTRLLPETPWETDWENEVVHE</sequence>
<dbReference type="InterPro" id="IPR020846">
    <property type="entry name" value="MFS_dom"/>
</dbReference>
<dbReference type="InterPro" id="IPR036259">
    <property type="entry name" value="MFS_trans_sf"/>
</dbReference>
<dbReference type="GO" id="GO:0022857">
    <property type="term" value="F:transmembrane transporter activity"/>
    <property type="evidence" value="ECO:0007669"/>
    <property type="project" value="InterPro"/>
</dbReference>
<dbReference type="Proteomes" id="UP000054279">
    <property type="component" value="Unassembled WGS sequence"/>
</dbReference>
<reference evidence="9 10" key="1">
    <citation type="submission" date="2014-06" db="EMBL/GenBank/DDBJ databases">
        <title>Evolutionary Origins and Diversification of the Mycorrhizal Mutualists.</title>
        <authorList>
            <consortium name="DOE Joint Genome Institute"/>
            <consortium name="Mycorrhizal Genomics Consortium"/>
            <person name="Kohler A."/>
            <person name="Kuo A."/>
            <person name="Nagy L.G."/>
            <person name="Floudas D."/>
            <person name="Copeland A."/>
            <person name="Barry K.W."/>
            <person name="Cichocki N."/>
            <person name="Veneault-Fourrey C."/>
            <person name="LaButti K."/>
            <person name="Lindquist E.A."/>
            <person name="Lipzen A."/>
            <person name="Lundell T."/>
            <person name="Morin E."/>
            <person name="Murat C."/>
            <person name="Riley R."/>
            <person name="Ohm R."/>
            <person name="Sun H."/>
            <person name="Tunlid A."/>
            <person name="Henrissat B."/>
            <person name="Grigoriev I.V."/>
            <person name="Hibbett D.S."/>
            <person name="Martin F."/>
        </authorList>
    </citation>
    <scope>NUCLEOTIDE SEQUENCE [LARGE SCALE GENOMIC DNA]</scope>
    <source>
        <strain evidence="9 10">SS14</strain>
    </source>
</reference>